<dbReference type="InterPro" id="IPR036680">
    <property type="entry name" value="SPOR-like_sf"/>
</dbReference>
<dbReference type="Pfam" id="PF05036">
    <property type="entry name" value="SPOR"/>
    <property type="match status" value="1"/>
</dbReference>
<proteinExistence type="predicted"/>
<evidence type="ECO:0000259" key="2">
    <source>
        <dbReference type="PROSITE" id="PS51724"/>
    </source>
</evidence>
<dbReference type="InterPro" id="IPR007730">
    <property type="entry name" value="SPOR-like_dom"/>
</dbReference>
<protein>
    <submittedName>
        <fullName evidence="3">SPOR domain-containing protein</fullName>
    </submittedName>
</protein>
<gene>
    <name evidence="3" type="ORF">Q0590_27100</name>
</gene>
<feature type="region of interest" description="Disordered" evidence="1">
    <location>
        <begin position="49"/>
        <end position="80"/>
    </location>
</feature>
<dbReference type="SUPFAM" id="SSF110997">
    <property type="entry name" value="Sporulation related repeat"/>
    <property type="match status" value="1"/>
</dbReference>
<evidence type="ECO:0000313" key="4">
    <source>
        <dbReference type="Proteomes" id="UP001168528"/>
    </source>
</evidence>
<evidence type="ECO:0000256" key="1">
    <source>
        <dbReference type="SAM" id="MobiDB-lite"/>
    </source>
</evidence>
<dbReference type="EMBL" id="JAUKPO010000024">
    <property type="protein sequence ID" value="MDO1449977.1"/>
    <property type="molecule type" value="Genomic_DNA"/>
</dbReference>
<organism evidence="3 4">
    <name type="scientific">Rhodocytophaga aerolata</name>
    <dbReference type="NCBI Taxonomy" id="455078"/>
    <lineage>
        <taxon>Bacteria</taxon>
        <taxon>Pseudomonadati</taxon>
        <taxon>Bacteroidota</taxon>
        <taxon>Cytophagia</taxon>
        <taxon>Cytophagales</taxon>
        <taxon>Rhodocytophagaceae</taxon>
        <taxon>Rhodocytophaga</taxon>
    </lineage>
</organism>
<reference evidence="3" key="1">
    <citation type="submission" date="2023-07" db="EMBL/GenBank/DDBJ databases">
        <title>The genome sequence of Rhodocytophaga aerolata KACC 12507.</title>
        <authorList>
            <person name="Zhang X."/>
        </authorList>
    </citation>
    <scope>NUCLEOTIDE SEQUENCE</scope>
    <source>
        <strain evidence="3">KACC 12507</strain>
    </source>
</reference>
<feature type="compositionally biased region" description="Polar residues" evidence="1">
    <location>
        <begin position="62"/>
        <end position="76"/>
    </location>
</feature>
<dbReference type="Proteomes" id="UP001168528">
    <property type="component" value="Unassembled WGS sequence"/>
</dbReference>
<name>A0ABT8RCZ6_9BACT</name>
<dbReference type="PROSITE" id="PS51724">
    <property type="entry name" value="SPOR"/>
    <property type="match status" value="1"/>
</dbReference>
<keyword evidence="4" id="KW-1185">Reference proteome</keyword>
<accession>A0ABT8RCZ6</accession>
<evidence type="ECO:0000313" key="3">
    <source>
        <dbReference type="EMBL" id="MDO1449977.1"/>
    </source>
</evidence>
<feature type="domain" description="SPOR" evidence="2">
    <location>
        <begin position="98"/>
        <end position="178"/>
    </location>
</feature>
<dbReference type="RefSeq" id="WP_302040779.1">
    <property type="nucleotide sequence ID" value="NZ_JAUKPO010000024.1"/>
</dbReference>
<dbReference type="Gene3D" id="3.30.70.1070">
    <property type="entry name" value="Sporulation related repeat"/>
    <property type="match status" value="1"/>
</dbReference>
<comment type="caution">
    <text evidence="3">The sequence shown here is derived from an EMBL/GenBank/DDBJ whole genome shotgun (WGS) entry which is preliminary data.</text>
</comment>
<sequence length="179" mass="20162">MDFKQLKKITCILLFATIWILQNACTPKGIATKGKGKKDAQYTENLADFRPTYKVEDEENKSSTNTPTASQSTSKPANDVTAKVDAAMEQIAVTNKSVRYAQGYRIQIYSGNSRDEANNARNRSYALFPEITPHIVYNQPTFRVKVGDFVDRLDAQRVYAGLLTDFPNAMVVQDRVEIR</sequence>